<evidence type="ECO:0000256" key="1">
    <source>
        <dbReference type="SAM" id="MobiDB-lite"/>
    </source>
</evidence>
<evidence type="ECO:0000313" key="3">
    <source>
        <dbReference type="Proteomes" id="UP001498398"/>
    </source>
</evidence>
<protein>
    <submittedName>
        <fullName evidence="2">Uncharacterized protein</fullName>
    </submittedName>
</protein>
<organism evidence="2 3">
    <name type="scientific">Marasmiellus scandens</name>
    <dbReference type="NCBI Taxonomy" id="2682957"/>
    <lineage>
        <taxon>Eukaryota</taxon>
        <taxon>Fungi</taxon>
        <taxon>Dikarya</taxon>
        <taxon>Basidiomycota</taxon>
        <taxon>Agaricomycotina</taxon>
        <taxon>Agaricomycetes</taxon>
        <taxon>Agaricomycetidae</taxon>
        <taxon>Agaricales</taxon>
        <taxon>Marasmiineae</taxon>
        <taxon>Omphalotaceae</taxon>
        <taxon>Marasmiellus</taxon>
    </lineage>
</organism>
<accession>A0ABR1JR80</accession>
<dbReference type="PANTHER" id="PTHR28158:SF1">
    <property type="entry name" value="SMALL RIBOSOMAL SUBUNIT PROTEIN MS45"/>
    <property type="match status" value="1"/>
</dbReference>
<gene>
    <name evidence="2" type="ORF">VKT23_005303</name>
</gene>
<keyword evidence="3" id="KW-1185">Reference proteome</keyword>
<name>A0ABR1JR80_9AGAR</name>
<sequence length="339" mass="38675">MSFLFYPLLRSARPCARSAFPPCARRTLSYSFVARSEETSQSTVAAEQEPLPSEVVKEFEEDDSEGGGLLEGGERESPDSYRGFMNSIATAYKTTSVPRNWLGGNTPFPMNKSFRPPPPLSDAQREHMYRLYMRDPTNNSVRALSERYHLSLKRVDAILRLKGMEHAWIKEGKTLQTGFVAGMERVLGVSQFDPSSEIEPLRERYDSDAADSLEEVEKRDAARNRYQRLYWEAVAEHGGEPILPARLEHSKKLAVRLAELARKKKDQAYLPVIPDTDTIKTPKEPVQYSVLEGRPTIKFVDVGTKFLDPVAEQKRLGKIDRRARQRSKKVEENMRPLRQ</sequence>
<reference evidence="2 3" key="1">
    <citation type="submission" date="2024-01" db="EMBL/GenBank/DDBJ databases">
        <title>A draft genome for the cacao thread blight pathogen Marasmiellus scandens.</title>
        <authorList>
            <person name="Baruah I.K."/>
            <person name="Leung J."/>
            <person name="Bukari Y."/>
            <person name="Amoako-Attah I."/>
            <person name="Meinhardt L.W."/>
            <person name="Bailey B.A."/>
            <person name="Cohen S.P."/>
        </authorList>
    </citation>
    <scope>NUCLEOTIDE SEQUENCE [LARGE SCALE GENOMIC DNA]</scope>
    <source>
        <strain evidence="2 3">GH-19</strain>
    </source>
</reference>
<comment type="caution">
    <text evidence="2">The sequence shown here is derived from an EMBL/GenBank/DDBJ whole genome shotgun (WGS) entry which is preliminary data.</text>
</comment>
<evidence type="ECO:0000313" key="2">
    <source>
        <dbReference type="EMBL" id="KAK7465324.1"/>
    </source>
</evidence>
<dbReference type="Pfam" id="PF12298">
    <property type="entry name" value="Bot1p"/>
    <property type="match status" value="1"/>
</dbReference>
<dbReference type="InterPro" id="IPR021036">
    <property type="entry name" value="Ribosomal_mS45"/>
</dbReference>
<dbReference type="EMBL" id="JBANRG010000006">
    <property type="protein sequence ID" value="KAK7465324.1"/>
    <property type="molecule type" value="Genomic_DNA"/>
</dbReference>
<proteinExistence type="predicted"/>
<dbReference type="Proteomes" id="UP001498398">
    <property type="component" value="Unassembled WGS sequence"/>
</dbReference>
<dbReference type="PANTHER" id="PTHR28158">
    <property type="entry name" value="37S RIBOSOMAL PROTEIN S35, MITOCHONDRIAL"/>
    <property type="match status" value="1"/>
</dbReference>
<feature type="region of interest" description="Disordered" evidence="1">
    <location>
        <begin position="317"/>
        <end position="339"/>
    </location>
</feature>
<feature type="region of interest" description="Disordered" evidence="1">
    <location>
        <begin position="39"/>
        <end position="80"/>
    </location>
</feature>